<organism evidence="2 3">
    <name type="scientific">Mycena alexandri</name>
    <dbReference type="NCBI Taxonomy" id="1745969"/>
    <lineage>
        <taxon>Eukaryota</taxon>
        <taxon>Fungi</taxon>
        <taxon>Dikarya</taxon>
        <taxon>Basidiomycota</taxon>
        <taxon>Agaricomycotina</taxon>
        <taxon>Agaricomycetes</taxon>
        <taxon>Agaricomycetidae</taxon>
        <taxon>Agaricales</taxon>
        <taxon>Marasmiineae</taxon>
        <taxon>Mycenaceae</taxon>
        <taxon>Mycena</taxon>
    </lineage>
</organism>
<feature type="compositionally biased region" description="Basic and acidic residues" evidence="1">
    <location>
        <begin position="39"/>
        <end position="56"/>
    </location>
</feature>
<evidence type="ECO:0000256" key="1">
    <source>
        <dbReference type="SAM" id="MobiDB-lite"/>
    </source>
</evidence>
<dbReference type="Proteomes" id="UP001218188">
    <property type="component" value="Unassembled WGS sequence"/>
</dbReference>
<feature type="compositionally biased region" description="Basic and acidic residues" evidence="1">
    <location>
        <begin position="111"/>
        <end position="128"/>
    </location>
</feature>
<feature type="region of interest" description="Disordered" evidence="1">
    <location>
        <begin position="36"/>
        <end position="136"/>
    </location>
</feature>
<accession>A0AAD6XFZ3</accession>
<name>A0AAD6XFZ3_9AGAR</name>
<evidence type="ECO:0000313" key="2">
    <source>
        <dbReference type="EMBL" id="KAJ7046641.1"/>
    </source>
</evidence>
<dbReference type="AlphaFoldDB" id="A0AAD6XFZ3"/>
<evidence type="ECO:0000313" key="3">
    <source>
        <dbReference type="Proteomes" id="UP001218188"/>
    </source>
</evidence>
<dbReference type="EMBL" id="JARJCM010000002">
    <property type="protein sequence ID" value="KAJ7046641.1"/>
    <property type="molecule type" value="Genomic_DNA"/>
</dbReference>
<feature type="compositionally biased region" description="Pro residues" evidence="1">
    <location>
        <begin position="77"/>
        <end position="90"/>
    </location>
</feature>
<proteinExistence type="predicted"/>
<comment type="caution">
    <text evidence="2">The sequence shown here is derived from an EMBL/GenBank/DDBJ whole genome shotgun (WGS) entry which is preliminary data.</text>
</comment>
<feature type="compositionally biased region" description="Acidic residues" evidence="1">
    <location>
        <begin position="57"/>
        <end position="68"/>
    </location>
</feature>
<sequence length="136" mass="15042">MSETAQKRKRPPSFQHFPINRAIKLKQTWVQNTKLKSKWKAEKRKEGIAAPRREKGEEDEVKDAEDAEAEVKGPEPKTAPTPPTRPPPPKKGGRQKQPDPPAAESSSAPTLRDRAREAYGPSAEEKAEPQGAASQT</sequence>
<reference evidence="2" key="1">
    <citation type="submission" date="2023-03" db="EMBL/GenBank/DDBJ databases">
        <title>Massive genome expansion in bonnet fungi (Mycena s.s.) driven by repeated elements and novel gene families across ecological guilds.</title>
        <authorList>
            <consortium name="Lawrence Berkeley National Laboratory"/>
            <person name="Harder C.B."/>
            <person name="Miyauchi S."/>
            <person name="Viragh M."/>
            <person name="Kuo A."/>
            <person name="Thoen E."/>
            <person name="Andreopoulos B."/>
            <person name="Lu D."/>
            <person name="Skrede I."/>
            <person name="Drula E."/>
            <person name="Henrissat B."/>
            <person name="Morin E."/>
            <person name="Kohler A."/>
            <person name="Barry K."/>
            <person name="LaButti K."/>
            <person name="Morin E."/>
            <person name="Salamov A."/>
            <person name="Lipzen A."/>
            <person name="Mereny Z."/>
            <person name="Hegedus B."/>
            <person name="Baldrian P."/>
            <person name="Stursova M."/>
            <person name="Weitz H."/>
            <person name="Taylor A."/>
            <person name="Grigoriev I.V."/>
            <person name="Nagy L.G."/>
            <person name="Martin F."/>
            <person name="Kauserud H."/>
        </authorList>
    </citation>
    <scope>NUCLEOTIDE SEQUENCE</scope>
    <source>
        <strain evidence="2">CBHHK200</strain>
    </source>
</reference>
<keyword evidence="3" id="KW-1185">Reference proteome</keyword>
<gene>
    <name evidence="2" type="ORF">C8F04DRAFT_1247719</name>
</gene>
<protein>
    <submittedName>
        <fullName evidence="2">Uncharacterized protein</fullName>
    </submittedName>
</protein>
<feature type="region of interest" description="Disordered" evidence="1">
    <location>
        <begin position="1"/>
        <end position="20"/>
    </location>
</feature>